<feature type="region of interest" description="Disordered" evidence="1">
    <location>
        <begin position="245"/>
        <end position="420"/>
    </location>
</feature>
<proteinExistence type="predicted"/>
<sequence>MLPKLDLHGGRGAPDKDSLRANVSEAVVALPRLRLLRQVTSRDEQRVKHGHHFHSSPRSPLNSDSDVRRGRGMVRPVRDKGRSPSPMRQRRLPEEQNSYTPHHDAQQRVRQHMRQKRRKAKEEEELRVLEEKERQERMQKSMPQVEAYRRELARKAAELHRREKAEKEIAAVEQEQLASARRERVNRYMRPDAINEHLRRFDNSAEMTHSAGEDRRPAGSSVRATRLDDEAKDVIVSGSFATGSVRARHKVLLSPRRQGGNVRSRGWDESVHEAQVDPNSFQGSEPAALDEGQEENWKTAVDASPTEVPSPTTGTTGTGQAPTESHGTLEAQQEATEASTSDLPKEESQIPQSTSGEAKGQFQASDENADGAVHAETATGKTEAPSAPGQEAKETVPSLSKEVEIPTGSPEQETVNPAES</sequence>
<feature type="region of interest" description="Disordered" evidence="1">
    <location>
        <begin position="1"/>
        <end position="21"/>
    </location>
</feature>
<evidence type="ECO:0000313" key="5">
    <source>
        <dbReference type="Proteomes" id="UP001152797"/>
    </source>
</evidence>
<dbReference type="EMBL" id="CAMXCT010002143">
    <property type="protein sequence ID" value="CAI3995987.1"/>
    <property type="molecule type" value="Genomic_DNA"/>
</dbReference>
<name>A0A9P1CP89_9DINO</name>
<dbReference type="AlphaFoldDB" id="A0A9P1CP89"/>
<accession>A0A9P1CP89</accession>
<feature type="compositionally biased region" description="Polar residues" evidence="1">
    <location>
        <begin position="349"/>
        <end position="366"/>
    </location>
</feature>
<feature type="compositionally biased region" description="Basic and acidic residues" evidence="1">
    <location>
        <begin position="265"/>
        <end position="275"/>
    </location>
</feature>
<feature type="region of interest" description="Disordered" evidence="1">
    <location>
        <begin position="199"/>
        <end position="226"/>
    </location>
</feature>
<dbReference type="EMBL" id="CAMXCT030002143">
    <property type="protein sequence ID" value="CAL4783299.1"/>
    <property type="molecule type" value="Genomic_DNA"/>
</dbReference>
<protein>
    <submittedName>
        <fullName evidence="4">Zinc finger CCCH domain-containing protein 5</fullName>
    </submittedName>
</protein>
<comment type="caution">
    <text evidence="2">The sequence shown here is derived from an EMBL/GenBank/DDBJ whole genome shotgun (WGS) entry which is preliminary data.</text>
</comment>
<reference evidence="2" key="1">
    <citation type="submission" date="2022-10" db="EMBL/GenBank/DDBJ databases">
        <authorList>
            <person name="Chen Y."/>
            <person name="Dougan E. K."/>
            <person name="Chan C."/>
            <person name="Rhodes N."/>
            <person name="Thang M."/>
        </authorList>
    </citation>
    <scope>NUCLEOTIDE SEQUENCE</scope>
</reference>
<feature type="compositionally biased region" description="Basic residues" evidence="1">
    <location>
        <begin position="109"/>
        <end position="119"/>
    </location>
</feature>
<dbReference type="Proteomes" id="UP001152797">
    <property type="component" value="Unassembled WGS sequence"/>
</dbReference>
<evidence type="ECO:0000313" key="3">
    <source>
        <dbReference type="EMBL" id="CAL1149362.1"/>
    </source>
</evidence>
<keyword evidence="5" id="KW-1185">Reference proteome</keyword>
<feature type="compositionally biased region" description="Polar residues" evidence="1">
    <location>
        <begin position="409"/>
        <end position="420"/>
    </location>
</feature>
<feature type="compositionally biased region" description="Basic and acidic residues" evidence="1">
    <location>
        <begin position="1"/>
        <end position="19"/>
    </location>
</feature>
<gene>
    <name evidence="2" type="ORF">C1SCF055_LOCUS22502</name>
</gene>
<feature type="region of interest" description="Disordered" evidence="1">
    <location>
        <begin position="41"/>
        <end position="125"/>
    </location>
</feature>
<feature type="compositionally biased region" description="Polar residues" evidence="1">
    <location>
        <begin position="320"/>
        <end position="342"/>
    </location>
</feature>
<evidence type="ECO:0000256" key="1">
    <source>
        <dbReference type="SAM" id="MobiDB-lite"/>
    </source>
</evidence>
<reference evidence="3" key="2">
    <citation type="submission" date="2024-04" db="EMBL/GenBank/DDBJ databases">
        <authorList>
            <person name="Chen Y."/>
            <person name="Shah S."/>
            <person name="Dougan E. K."/>
            <person name="Thang M."/>
            <person name="Chan C."/>
        </authorList>
    </citation>
    <scope>NUCLEOTIDE SEQUENCE [LARGE SCALE GENOMIC DNA]</scope>
</reference>
<evidence type="ECO:0000313" key="2">
    <source>
        <dbReference type="EMBL" id="CAI3995987.1"/>
    </source>
</evidence>
<dbReference type="OrthoDB" id="448839at2759"/>
<organism evidence="2">
    <name type="scientific">Cladocopium goreaui</name>
    <dbReference type="NCBI Taxonomy" id="2562237"/>
    <lineage>
        <taxon>Eukaryota</taxon>
        <taxon>Sar</taxon>
        <taxon>Alveolata</taxon>
        <taxon>Dinophyceae</taxon>
        <taxon>Suessiales</taxon>
        <taxon>Symbiodiniaceae</taxon>
        <taxon>Cladocopium</taxon>
    </lineage>
</organism>
<evidence type="ECO:0000313" key="4">
    <source>
        <dbReference type="EMBL" id="CAL4783299.1"/>
    </source>
</evidence>
<dbReference type="EMBL" id="CAMXCT020002143">
    <property type="protein sequence ID" value="CAL1149362.1"/>
    <property type="molecule type" value="Genomic_DNA"/>
</dbReference>